<dbReference type="PANTHER" id="PTHR22455:SF10">
    <property type="entry name" value="CILIA- AND FLAGELLA-ASSOCIATED PROTEIN 91"/>
    <property type="match status" value="1"/>
</dbReference>
<dbReference type="InterPro" id="IPR032840">
    <property type="entry name" value="CFAP91_dom"/>
</dbReference>
<protein>
    <recommendedName>
        <fullName evidence="6">Cilia- and flagella-associated protein 91</fullName>
    </recommendedName>
</protein>
<dbReference type="Pfam" id="PF14738">
    <property type="entry name" value="CFAP91"/>
    <property type="match status" value="1"/>
</dbReference>
<evidence type="ECO:0000256" key="6">
    <source>
        <dbReference type="ARBA" id="ARBA00029555"/>
    </source>
</evidence>
<keyword evidence="2" id="KW-0963">Cytoplasm</keyword>
<evidence type="ECO:0000256" key="4">
    <source>
        <dbReference type="ARBA" id="ARBA00023273"/>
    </source>
</evidence>
<gene>
    <name evidence="8" type="primary">Maats1</name>
    <name evidence="8" type="ORF">CDAR_539741</name>
</gene>
<evidence type="ECO:0000256" key="5">
    <source>
        <dbReference type="ARBA" id="ARBA00029468"/>
    </source>
</evidence>
<keyword evidence="8" id="KW-0969">Cilium</keyword>
<dbReference type="EMBL" id="BPLQ01000978">
    <property type="protein sequence ID" value="GIX77002.1"/>
    <property type="molecule type" value="Genomic_DNA"/>
</dbReference>
<evidence type="ECO:0000256" key="3">
    <source>
        <dbReference type="ARBA" id="ARBA00023212"/>
    </source>
</evidence>
<accession>A0AAV4MWX0</accession>
<proteinExistence type="inferred from homology"/>
<evidence type="ECO:0000256" key="2">
    <source>
        <dbReference type="ARBA" id="ARBA00022490"/>
    </source>
</evidence>
<dbReference type="InterPro" id="IPR026720">
    <property type="entry name" value="CFAP91"/>
</dbReference>
<reference evidence="8 9" key="1">
    <citation type="submission" date="2021-06" db="EMBL/GenBank/DDBJ databases">
        <title>Caerostris darwini draft genome.</title>
        <authorList>
            <person name="Kono N."/>
            <person name="Arakawa K."/>
        </authorList>
    </citation>
    <scope>NUCLEOTIDE SEQUENCE [LARGE SCALE GENOMIC DNA]</scope>
</reference>
<evidence type="ECO:0000256" key="1">
    <source>
        <dbReference type="ARBA" id="ARBA00004430"/>
    </source>
</evidence>
<keyword evidence="8" id="KW-0282">Flagellum</keyword>
<keyword evidence="4" id="KW-0966">Cell projection</keyword>
<organism evidence="8 9">
    <name type="scientific">Caerostris darwini</name>
    <dbReference type="NCBI Taxonomy" id="1538125"/>
    <lineage>
        <taxon>Eukaryota</taxon>
        <taxon>Metazoa</taxon>
        <taxon>Ecdysozoa</taxon>
        <taxon>Arthropoda</taxon>
        <taxon>Chelicerata</taxon>
        <taxon>Arachnida</taxon>
        <taxon>Araneae</taxon>
        <taxon>Araneomorphae</taxon>
        <taxon>Entelegynae</taxon>
        <taxon>Araneoidea</taxon>
        <taxon>Araneidae</taxon>
        <taxon>Caerostris</taxon>
    </lineage>
</organism>
<feature type="domain" description="CFAP91" evidence="7">
    <location>
        <begin position="63"/>
        <end position="215"/>
    </location>
</feature>
<dbReference type="GO" id="GO:0005930">
    <property type="term" value="C:axoneme"/>
    <property type="evidence" value="ECO:0007669"/>
    <property type="project" value="UniProtKB-SubCell"/>
</dbReference>
<dbReference type="Proteomes" id="UP001054837">
    <property type="component" value="Unassembled WGS sequence"/>
</dbReference>
<comment type="caution">
    <text evidence="8">The sequence shown here is derived from an EMBL/GenBank/DDBJ whole genome shotgun (WGS) entry which is preliminary data.</text>
</comment>
<keyword evidence="9" id="KW-1185">Reference proteome</keyword>
<evidence type="ECO:0000259" key="7">
    <source>
        <dbReference type="Pfam" id="PF14738"/>
    </source>
</evidence>
<keyword evidence="3" id="KW-0206">Cytoskeleton</keyword>
<evidence type="ECO:0000313" key="9">
    <source>
        <dbReference type="Proteomes" id="UP001054837"/>
    </source>
</evidence>
<name>A0AAV4MWX0_9ARAC</name>
<dbReference type="AlphaFoldDB" id="A0AAV4MWX0"/>
<sequence length="397" mass="46426">MKRNISEKTLRSCSVTGADFCKFYNRPLDSTLKSGDIIEDEENLLILSLPNVLQEDKFISRATQTDYRESETQTDPWDPPFHVTKVKGEPEILSLKKFSYGNGLPAGHVEVKYISESRKNRIARNQIKSSADDESFIRKKQLIFDQVKNDWTYRTTLLDEKRLQKLSDMQSTIINEIKKHSEKRERFLSNMWSNKVAQMCKHNSKMEQDLQKELRYLDSAISNKEYVDTTKADSLLQEETSFKTPKFQSLFTKGTEYMLSNYYLTDPAGLSSVKKWLETKTENLNTEIPLSRVFKRSRRERLAEKAYLNILEKRRSKLPPKIYHEDYVKEEPPMPSVKAEDVIEFFDFEEKKVDLVTIWQKALRGLSRQKQMLELIESHKEGLSAVLSQLYPEISDS</sequence>
<dbReference type="PANTHER" id="PTHR22455">
    <property type="entry name" value="CILIA- AND FLAGELLA-ASSOCIATED PROTEIN 91"/>
    <property type="match status" value="1"/>
</dbReference>
<comment type="similarity">
    <text evidence="5">Belongs to the CFAP91 family.</text>
</comment>
<comment type="subcellular location">
    <subcellularLocation>
        <location evidence="1">Cytoplasm</location>
        <location evidence="1">Cytoskeleton</location>
        <location evidence="1">Cilium axoneme</location>
    </subcellularLocation>
</comment>
<evidence type="ECO:0000313" key="8">
    <source>
        <dbReference type="EMBL" id="GIX77002.1"/>
    </source>
</evidence>